<reference evidence="1" key="1">
    <citation type="submission" date="2022-02" db="EMBL/GenBank/DDBJ databases">
        <title>Plant Genome Project.</title>
        <authorList>
            <person name="Zhang R.-G."/>
        </authorList>
    </citation>
    <scope>NUCLEOTIDE SEQUENCE</scope>
    <source>
        <strain evidence="1">AT1</strain>
    </source>
</reference>
<protein>
    <submittedName>
        <fullName evidence="1">Uncharacterized protein</fullName>
    </submittedName>
</protein>
<sequence>MWKDPEGRVISASTRDVAVAQLQAFRKEVVSGRTGTAKCDVVSARVSYSSPGGGWMRSGRRQPWTL</sequence>
<accession>A0ACC0NVW5</accession>
<dbReference type="Proteomes" id="UP001062846">
    <property type="component" value="Chromosome 5"/>
</dbReference>
<proteinExistence type="predicted"/>
<dbReference type="EMBL" id="CM046392">
    <property type="protein sequence ID" value="KAI8556929.1"/>
    <property type="molecule type" value="Genomic_DNA"/>
</dbReference>
<name>A0ACC0NVW5_RHOML</name>
<evidence type="ECO:0000313" key="2">
    <source>
        <dbReference type="Proteomes" id="UP001062846"/>
    </source>
</evidence>
<gene>
    <name evidence="1" type="ORF">RHMOL_Rhmol05G0294900</name>
</gene>
<organism evidence="1 2">
    <name type="scientific">Rhododendron molle</name>
    <name type="common">Chinese azalea</name>
    <name type="synonym">Azalea mollis</name>
    <dbReference type="NCBI Taxonomy" id="49168"/>
    <lineage>
        <taxon>Eukaryota</taxon>
        <taxon>Viridiplantae</taxon>
        <taxon>Streptophyta</taxon>
        <taxon>Embryophyta</taxon>
        <taxon>Tracheophyta</taxon>
        <taxon>Spermatophyta</taxon>
        <taxon>Magnoliopsida</taxon>
        <taxon>eudicotyledons</taxon>
        <taxon>Gunneridae</taxon>
        <taxon>Pentapetalae</taxon>
        <taxon>asterids</taxon>
        <taxon>Ericales</taxon>
        <taxon>Ericaceae</taxon>
        <taxon>Ericoideae</taxon>
        <taxon>Rhodoreae</taxon>
        <taxon>Rhododendron</taxon>
    </lineage>
</organism>
<comment type="caution">
    <text evidence="1">The sequence shown here is derived from an EMBL/GenBank/DDBJ whole genome shotgun (WGS) entry which is preliminary data.</text>
</comment>
<evidence type="ECO:0000313" key="1">
    <source>
        <dbReference type="EMBL" id="KAI8556929.1"/>
    </source>
</evidence>
<keyword evidence="2" id="KW-1185">Reference proteome</keyword>